<evidence type="ECO:0000313" key="3">
    <source>
        <dbReference type="Proteomes" id="UP000553343"/>
    </source>
</evidence>
<accession>A0A850TBE7</accession>
<evidence type="ECO:0000259" key="1">
    <source>
        <dbReference type="Pfam" id="PF00239"/>
    </source>
</evidence>
<organism evidence="2 3">
    <name type="scientific">Desulfobacter latus</name>
    <dbReference type="NCBI Taxonomy" id="2292"/>
    <lineage>
        <taxon>Bacteria</taxon>
        <taxon>Pseudomonadati</taxon>
        <taxon>Thermodesulfobacteriota</taxon>
        <taxon>Desulfobacteria</taxon>
        <taxon>Desulfobacterales</taxon>
        <taxon>Desulfobacteraceae</taxon>
        <taxon>Desulfobacter</taxon>
    </lineage>
</organism>
<dbReference type="Gene3D" id="1.10.287.2170">
    <property type="match status" value="1"/>
</dbReference>
<dbReference type="GO" id="GO:0000150">
    <property type="term" value="F:DNA strand exchange activity"/>
    <property type="evidence" value="ECO:0007669"/>
    <property type="project" value="InterPro"/>
</dbReference>
<proteinExistence type="predicted"/>
<dbReference type="InterPro" id="IPR006119">
    <property type="entry name" value="Resolv_N"/>
</dbReference>
<feature type="domain" description="Resolvase/invertase-type recombinase catalytic" evidence="1">
    <location>
        <begin position="2"/>
        <end position="66"/>
    </location>
</feature>
<reference evidence="2 3" key="1">
    <citation type="submission" date="2020-06" db="EMBL/GenBank/DDBJ databases">
        <title>High-quality draft genome of sulfate reducer Desulfobacter latus type strain AcrS2 isolated from marine sediment.</title>
        <authorList>
            <person name="Hoppe M."/>
            <person name="Larsen C.K."/>
            <person name="Marshall I.P.G."/>
            <person name="Schramm A."/>
            <person name="Marietou A.G."/>
        </authorList>
    </citation>
    <scope>NUCLEOTIDE SEQUENCE [LARGE SCALE GENOMIC DNA]</scope>
    <source>
        <strain evidence="2 3">AcRS2</strain>
    </source>
</reference>
<feature type="non-terminal residue" evidence="2">
    <location>
        <position position="1"/>
    </location>
</feature>
<comment type="caution">
    <text evidence="2">The sequence shown here is derived from an EMBL/GenBank/DDBJ whole genome shotgun (WGS) entry which is preliminary data.</text>
</comment>
<dbReference type="Proteomes" id="UP000553343">
    <property type="component" value="Unassembled WGS sequence"/>
</dbReference>
<dbReference type="GO" id="GO:0003677">
    <property type="term" value="F:DNA binding"/>
    <property type="evidence" value="ECO:0007669"/>
    <property type="project" value="InterPro"/>
</dbReference>
<gene>
    <name evidence="2" type="ORF">HXW94_18740</name>
</gene>
<dbReference type="AlphaFoldDB" id="A0A850TBE7"/>
<sequence length="84" mass="9855">TKLVVEHKDRLARFGVNYIEILCNHIGCELVVLNQTLNDKEDLIQDFVSVITSFCARLYGQRRTKRKTEKIIKELCCEKEEKVE</sequence>
<dbReference type="InterPro" id="IPR036162">
    <property type="entry name" value="Resolvase-like_N_sf"/>
</dbReference>
<protein>
    <submittedName>
        <fullName evidence="2">IS607 family transposase</fullName>
    </submittedName>
</protein>
<dbReference type="Pfam" id="PF00239">
    <property type="entry name" value="Resolvase"/>
    <property type="match status" value="1"/>
</dbReference>
<name>A0A850TBE7_9BACT</name>
<evidence type="ECO:0000313" key="2">
    <source>
        <dbReference type="EMBL" id="NWH06982.1"/>
    </source>
</evidence>
<dbReference type="SUPFAM" id="SSF53041">
    <property type="entry name" value="Resolvase-like"/>
    <property type="match status" value="1"/>
</dbReference>
<dbReference type="EMBL" id="JACADJ010000173">
    <property type="protein sequence ID" value="NWH06982.1"/>
    <property type="molecule type" value="Genomic_DNA"/>
</dbReference>
<keyword evidence="3" id="KW-1185">Reference proteome</keyword>